<evidence type="ECO:0000256" key="2">
    <source>
        <dbReference type="ARBA" id="ARBA00023015"/>
    </source>
</evidence>
<dbReference type="InterPro" id="IPR036390">
    <property type="entry name" value="WH_DNA-bd_sf"/>
</dbReference>
<keyword evidence="3" id="KW-0238">DNA-binding</keyword>
<gene>
    <name evidence="6" type="ORF">MNBD_GAMMA07-1553</name>
</gene>
<keyword evidence="4" id="KW-0804">Transcription</keyword>
<sequence>MNNKRLSSLPALVLFARIVQYGSLSGAAQNSGLSRSAVSKQLTALEKTLGIRLLQRSTRNIKLTEAGKLILSEATRMLEAFENVETLSEELQGEASGHLTVSCSIGIGRIHLVPLLKQFQELYPKVHVQLLLEDRLADLIDEQVDVSIRSGDLPDSSLIGVRLGELTWTVCASPDYLSKNGTPKVPTDLLRHNCLYYSNSQRTFNNWLFMGPDGEENISINGSFSINDSTALVQAAEDGQGILWIDKNSLGNAFEKGRLVQILGEYSLGSGYPVYALYPERRHLSLKTRMFIDFLKDNFSPRMQYL</sequence>
<dbReference type="InterPro" id="IPR036388">
    <property type="entry name" value="WH-like_DNA-bd_sf"/>
</dbReference>
<dbReference type="Gene3D" id="3.40.190.290">
    <property type="match status" value="1"/>
</dbReference>
<dbReference type="FunFam" id="3.40.190.290:FF:000001">
    <property type="entry name" value="Transcriptional regulator, LysR family"/>
    <property type="match status" value="1"/>
</dbReference>
<name>A0A3B0XH22_9ZZZZ</name>
<dbReference type="Pfam" id="PF03466">
    <property type="entry name" value="LysR_substrate"/>
    <property type="match status" value="1"/>
</dbReference>
<dbReference type="GO" id="GO:0043565">
    <property type="term" value="F:sequence-specific DNA binding"/>
    <property type="evidence" value="ECO:0007669"/>
    <property type="project" value="TreeGrafter"/>
</dbReference>
<reference evidence="6" key="1">
    <citation type="submission" date="2018-06" db="EMBL/GenBank/DDBJ databases">
        <authorList>
            <person name="Zhirakovskaya E."/>
        </authorList>
    </citation>
    <scope>NUCLEOTIDE SEQUENCE</scope>
</reference>
<dbReference type="PANTHER" id="PTHR30537:SF5">
    <property type="entry name" value="HTH-TYPE TRANSCRIPTIONAL ACTIVATOR TTDR-RELATED"/>
    <property type="match status" value="1"/>
</dbReference>
<dbReference type="Pfam" id="PF00126">
    <property type="entry name" value="HTH_1"/>
    <property type="match status" value="1"/>
</dbReference>
<dbReference type="GO" id="GO:0006351">
    <property type="term" value="P:DNA-templated transcription"/>
    <property type="evidence" value="ECO:0007669"/>
    <property type="project" value="TreeGrafter"/>
</dbReference>
<evidence type="ECO:0000256" key="3">
    <source>
        <dbReference type="ARBA" id="ARBA00023125"/>
    </source>
</evidence>
<feature type="domain" description="HTH lysR-type" evidence="5">
    <location>
        <begin position="9"/>
        <end position="64"/>
    </location>
</feature>
<dbReference type="CDD" id="cd08422">
    <property type="entry name" value="PBP2_CrgA_like"/>
    <property type="match status" value="1"/>
</dbReference>
<dbReference type="EMBL" id="UOFF01000135">
    <property type="protein sequence ID" value="VAW55906.1"/>
    <property type="molecule type" value="Genomic_DNA"/>
</dbReference>
<evidence type="ECO:0000259" key="5">
    <source>
        <dbReference type="PROSITE" id="PS50931"/>
    </source>
</evidence>
<dbReference type="InterPro" id="IPR000847">
    <property type="entry name" value="LysR_HTH_N"/>
</dbReference>
<dbReference type="GO" id="GO:0003700">
    <property type="term" value="F:DNA-binding transcription factor activity"/>
    <property type="evidence" value="ECO:0007669"/>
    <property type="project" value="InterPro"/>
</dbReference>
<evidence type="ECO:0000256" key="4">
    <source>
        <dbReference type="ARBA" id="ARBA00023163"/>
    </source>
</evidence>
<protein>
    <recommendedName>
        <fullName evidence="5">HTH lysR-type domain-containing protein</fullName>
    </recommendedName>
</protein>
<dbReference type="InterPro" id="IPR058163">
    <property type="entry name" value="LysR-type_TF_proteobact-type"/>
</dbReference>
<accession>A0A3B0XH22</accession>
<dbReference type="Gene3D" id="1.10.10.10">
    <property type="entry name" value="Winged helix-like DNA-binding domain superfamily/Winged helix DNA-binding domain"/>
    <property type="match status" value="1"/>
</dbReference>
<dbReference type="InterPro" id="IPR005119">
    <property type="entry name" value="LysR_subst-bd"/>
</dbReference>
<dbReference type="FunFam" id="1.10.10.10:FF:000001">
    <property type="entry name" value="LysR family transcriptional regulator"/>
    <property type="match status" value="1"/>
</dbReference>
<dbReference type="SUPFAM" id="SSF53850">
    <property type="entry name" value="Periplasmic binding protein-like II"/>
    <property type="match status" value="1"/>
</dbReference>
<dbReference type="PANTHER" id="PTHR30537">
    <property type="entry name" value="HTH-TYPE TRANSCRIPTIONAL REGULATOR"/>
    <property type="match status" value="1"/>
</dbReference>
<evidence type="ECO:0000256" key="1">
    <source>
        <dbReference type="ARBA" id="ARBA00009437"/>
    </source>
</evidence>
<proteinExistence type="inferred from homology"/>
<organism evidence="6">
    <name type="scientific">hydrothermal vent metagenome</name>
    <dbReference type="NCBI Taxonomy" id="652676"/>
    <lineage>
        <taxon>unclassified sequences</taxon>
        <taxon>metagenomes</taxon>
        <taxon>ecological metagenomes</taxon>
    </lineage>
</organism>
<evidence type="ECO:0000313" key="6">
    <source>
        <dbReference type="EMBL" id="VAW55906.1"/>
    </source>
</evidence>
<dbReference type="AlphaFoldDB" id="A0A3B0XH22"/>
<keyword evidence="2" id="KW-0805">Transcription regulation</keyword>
<dbReference type="SUPFAM" id="SSF46785">
    <property type="entry name" value="Winged helix' DNA-binding domain"/>
    <property type="match status" value="1"/>
</dbReference>
<comment type="similarity">
    <text evidence="1">Belongs to the LysR transcriptional regulatory family.</text>
</comment>
<dbReference type="PROSITE" id="PS50931">
    <property type="entry name" value="HTH_LYSR"/>
    <property type="match status" value="1"/>
</dbReference>